<evidence type="ECO:0008006" key="4">
    <source>
        <dbReference type="Google" id="ProtNLM"/>
    </source>
</evidence>
<dbReference type="EMBL" id="JAUSRB010000001">
    <property type="protein sequence ID" value="MDP9861050.1"/>
    <property type="molecule type" value="Genomic_DNA"/>
</dbReference>
<protein>
    <recommendedName>
        <fullName evidence="4">DUF3592 domain-containing protein</fullName>
    </recommendedName>
</protein>
<gene>
    <name evidence="2" type="ORF">J2S55_000309</name>
</gene>
<keyword evidence="3" id="KW-1185">Reference proteome</keyword>
<keyword evidence="1" id="KW-0472">Membrane</keyword>
<keyword evidence="1" id="KW-0812">Transmembrane</keyword>
<evidence type="ECO:0000256" key="1">
    <source>
        <dbReference type="SAM" id="Phobius"/>
    </source>
</evidence>
<comment type="caution">
    <text evidence="2">The sequence shown here is derived from an EMBL/GenBank/DDBJ whole genome shotgun (WGS) entry which is preliminary data.</text>
</comment>
<organism evidence="2 3">
    <name type="scientific">Streptosporangium brasiliense</name>
    <dbReference type="NCBI Taxonomy" id="47480"/>
    <lineage>
        <taxon>Bacteria</taxon>
        <taxon>Bacillati</taxon>
        <taxon>Actinomycetota</taxon>
        <taxon>Actinomycetes</taxon>
        <taxon>Streptosporangiales</taxon>
        <taxon>Streptosporangiaceae</taxon>
        <taxon>Streptosporangium</taxon>
    </lineage>
</organism>
<keyword evidence="1" id="KW-1133">Transmembrane helix</keyword>
<evidence type="ECO:0000313" key="2">
    <source>
        <dbReference type="EMBL" id="MDP9861050.1"/>
    </source>
</evidence>
<proteinExistence type="predicted"/>
<evidence type="ECO:0000313" key="3">
    <source>
        <dbReference type="Proteomes" id="UP001230426"/>
    </source>
</evidence>
<dbReference type="RefSeq" id="WP_306856735.1">
    <property type="nucleotide sequence ID" value="NZ_JAUSRB010000001.1"/>
</dbReference>
<reference evidence="2 3" key="1">
    <citation type="submission" date="2023-07" db="EMBL/GenBank/DDBJ databases">
        <title>Sequencing the genomes of 1000 actinobacteria strains.</title>
        <authorList>
            <person name="Klenk H.-P."/>
        </authorList>
    </citation>
    <scope>NUCLEOTIDE SEQUENCE [LARGE SCALE GENOMIC DNA]</scope>
    <source>
        <strain evidence="2 3">DSM 44109</strain>
    </source>
</reference>
<dbReference type="Proteomes" id="UP001230426">
    <property type="component" value="Unassembled WGS sequence"/>
</dbReference>
<feature type="transmembrane region" description="Helical" evidence="1">
    <location>
        <begin position="112"/>
        <end position="130"/>
    </location>
</feature>
<sequence length="137" mass="14929">MQRQWPPGVQAAIGLAAAIFFFLAATAEGISVNGLRDHGLRAQATVVEVHGGRNSYVMAEFTTNQGQFVLVKVEAYCWTPRPQVGDTATLIYESDNPANVQDTRISANHGRTILLVLIGLVTLAMASWYLRQAIQSK</sequence>
<name>A0ABT9QXW2_9ACTN</name>
<accession>A0ABT9QXW2</accession>